<keyword evidence="2" id="KW-1185">Reference proteome</keyword>
<proteinExistence type="predicted"/>
<reference evidence="1 2" key="1">
    <citation type="journal article" date="2019" name="Int. J. Syst. Evol. Microbiol.">
        <title>The Global Catalogue of Microorganisms (GCM) 10K type strain sequencing project: providing services to taxonomists for standard genome sequencing and annotation.</title>
        <authorList>
            <consortium name="The Broad Institute Genomics Platform"/>
            <consortium name="The Broad Institute Genome Sequencing Center for Infectious Disease"/>
            <person name="Wu L."/>
            <person name="Ma J."/>
        </authorList>
    </citation>
    <scope>NUCLEOTIDE SEQUENCE [LARGE SCALE GENOMIC DNA]</scope>
    <source>
        <strain evidence="1 2">JCM 5052</strain>
    </source>
</reference>
<accession>A0ABN1D600</accession>
<name>A0ABN1D600_9ACTN</name>
<comment type="caution">
    <text evidence="1">The sequence shown here is derived from an EMBL/GenBank/DDBJ whole genome shotgun (WGS) entry which is preliminary data.</text>
</comment>
<protein>
    <submittedName>
        <fullName evidence="1">Uncharacterized protein</fullName>
    </submittedName>
</protein>
<sequence>MFGKDAVQSVGEEPVGLVLGVLGAGEAVPVGAFDLVLGHPGGVVGVPVGDDGGLLVLVLGGGSVDVVGGHGAGRDVDDQEADGAVG</sequence>
<evidence type="ECO:0000313" key="2">
    <source>
        <dbReference type="Proteomes" id="UP001501576"/>
    </source>
</evidence>
<gene>
    <name evidence="1" type="ORF">GCM10010390_39900</name>
</gene>
<dbReference type="EMBL" id="BAAABZ010000038">
    <property type="protein sequence ID" value="GAA0534154.1"/>
    <property type="molecule type" value="Genomic_DNA"/>
</dbReference>
<dbReference type="Proteomes" id="UP001501576">
    <property type="component" value="Unassembled WGS sequence"/>
</dbReference>
<evidence type="ECO:0000313" key="1">
    <source>
        <dbReference type="EMBL" id="GAA0534154.1"/>
    </source>
</evidence>
<organism evidence="1 2">
    <name type="scientific">Streptomyces mordarskii</name>
    <dbReference type="NCBI Taxonomy" id="1226758"/>
    <lineage>
        <taxon>Bacteria</taxon>
        <taxon>Bacillati</taxon>
        <taxon>Actinomycetota</taxon>
        <taxon>Actinomycetes</taxon>
        <taxon>Kitasatosporales</taxon>
        <taxon>Streptomycetaceae</taxon>
        <taxon>Streptomyces</taxon>
    </lineage>
</organism>